<reference evidence="6" key="2">
    <citation type="submission" date="2025-08" db="UniProtKB">
        <authorList>
            <consortium name="RefSeq"/>
        </authorList>
    </citation>
    <scope>IDENTIFICATION</scope>
    <source>
        <tissue evidence="6">Young leaves</tissue>
    </source>
</reference>
<dbReference type="InterPro" id="IPR029063">
    <property type="entry name" value="SAM-dependent_MTases_sf"/>
</dbReference>
<evidence type="ECO:0000256" key="3">
    <source>
        <dbReference type="ARBA" id="ARBA00022679"/>
    </source>
</evidence>
<evidence type="ECO:0000313" key="5">
    <source>
        <dbReference type="Proteomes" id="UP000228380"/>
    </source>
</evidence>
<dbReference type="PROSITE" id="PS51585">
    <property type="entry name" value="SAM_MT_TPMT"/>
    <property type="match status" value="1"/>
</dbReference>
<keyword evidence="3" id="KW-0808">Transferase</keyword>
<dbReference type="GO" id="GO:0032259">
    <property type="term" value="P:methylation"/>
    <property type="evidence" value="ECO:0007669"/>
    <property type="project" value="UniProtKB-KW"/>
</dbReference>
<dbReference type="SUPFAM" id="SSF53335">
    <property type="entry name" value="S-adenosyl-L-methionine-dependent methyltransferases"/>
    <property type="match status" value="1"/>
</dbReference>
<reference evidence="5" key="1">
    <citation type="journal article" date="2019" name="Nat. Commun.">
        <title>Genome-wide association mapping of date palm fruit traits.</title>
        <authorList>
            <person name="Hazzouri K.M."/>
            <person name="Gros-Balthazard M."/>
            <person name="Flowers J.M."/>
            <person name="Copetti D."/>
            <person name="Lemansour A."/>
            <person name="Lebrun M."/>
            <person name="Masmoudi K."/>
            <person name="Ferrand S."/>
            <person name="Dhar M.I."/>
            <person name="Fresquez Z.A."/>
            <person name="Rosas U."/>
            <person name="Zhang J."/>
            <person name="Talag J."/>
            <person name="Lee S."/>
            <person name="Kudrna D."/>
            <person name="Powell R.F."/>
            <person name="Leitch I.J."/>
            <person name="Krueger R.R."/>
            <person name="Wing R.A."/>
            <person name="Amiri K.M.A."/>
            <person name="Purugganan M.D."/>
        </authorList>
    </citation>
    <scope>NUCLEOTIDE SEQUENCE [LARGE SCALE GENOMIC DNA]</scope>
    <source>
        <strain evidence="5">cv. Khalas</strain>
    </source>
</reference>
<keyword evidence="4" id="KW-0949">S-adenosyl-L-methionine</keyword>
<dbReference type="PANTHER" id="PTHR32183:SF11">
    <property type="entry name" value="THIOL METHYLTRANSFERASE 2-RELATED"/>
    <property type="match status" value="1"/>
</dbReference>
<dbReference type="GeneID" id="103706067"/>
<evidence type="ECO:0000313" key="6">
    <source>
        <dbReference type="RefSeq" id="XP_008788261.1"/>
    </source>
</evidence>
<dbReference type="OrthoDB" id="276151at2759"/>
<dbReference type="InterPro" id="IPR008854">
    <property type="entry name" value="TPMT"/>
</dbReference>
<proteinExistence type="predicted"/>
<dbReference type="RefSeq" id="XP_008788261.1">
    <property type="nucleotide sequence ID" value="XM_008790039.3"/>
</dbReference>
<dbReference type="Pfam" id="PF05724">
    <property type="entry name" value="TPMT"/>
    <property type="match status" value="1"/>
</dbReference>
<dbReference type="AlphaFoldDB" id="A0A8B7BZ09"/>
<protein>
    <submittedName>
        <fullName evidence="6">Probable thiol methyltransferase 2</fullName>
    </submittedName>
</protein>
<evidence type="ECO:0000256" key="2">
    <source>
        <dbReference type="ARBA" id="ARBA00022603"/>
    </source>
</evidence>
<gene>
    <name evidence="6" type="primary">LOC103706067</name>
</gene>
<dbReference type="CDD" id="cd02440">
    <property type="entry name" value="AdoMet_MTases"/>
    <property type="match status" value="1"/>
</dbReference>
<evidence type="ECO:0000256" key="1">
    <source>
        <dbReference type="ARBA" id="ARBA00022553"/>
    </source>
</evidence>
<dbReference type="KEGG" id="pda:103706067"/>
<accession>A0A8B7BZ09</accession>
<keyword evidence="5" id="KW-1185">Reference proteome</keyword>
<dbReference type="Proteomes" id="UP000228380">
    <property type="component" value="Chromosome 1"/>
</dbReference>
<evidence type="ECO:0000256" key="4">
    <source>
        <dbReference type="ARBA" id="ARBA00022691"/>
    </source>
</evidence>
<dbReference type="Gene3D" id="3.40.50.150">
    <property type="entry name" value="Vaccinia Virus protein VP39"/>
    <property type="match status" value="1"/>
</dbReference>
<organism evidence="5 6">
    <name type="scientific">Phoenix dactylifera</name>
    <name type="common">Date palm</name>
    <dbReference type="NCBI Taxonomy" id="42345"/>
    <lineage>
        <taxon>Eukaryota</taxon>
        <taxon>Viridiplantae</taxon>
        <taxon>Streptophyta</taxon>
        <taxon>Embryophyta</taxon>
        <taxon>Tracheophyta</taxon>
        <taxon>Spermatophyta</taxon>
        <taxon>Magnoliopsida</taxon>
        <taxon>Liliopsida</taxon>
        <taxon>Arecaceae</taxon>
        <taxon>Coryphoideae</taxon>
        <taxon>Phoeniceae</taxon>
        <taxon>Phoenix</taxon>
    </lineage>
</organism>
<dbReference type="GO" id="GO:0008757">
    <property type="term" value="F:S-adenosylmethionine-dependent methyltransferase activity"/>
    <property type="evidence" value="ECO:0007669"/>
    <property type="project" value="InterPro"/>
</dbReference>
<sequence>MRPLFSAGFLRRHRVAIVALSAPPSPRPRLTGSAAINGSVLSNSTAVARMGTGRGDRRDPSSNPKVARLRELMASDAASGWEKSWEEGLTPWDLGQPTPVVQHLVRRGTLPKGRVLVPGCGSGYDVVTIAGPERYVVGLEISHSAVKRAKEWSSSLPNANYCTFLVADFFTWQPTELFDLIFDYTFFCAVDPCMRAAWARKVRDLLKPDGELITLIYLISDQDEGPPYNVTVADYEKVLNPVGFKALSIVDNDLAVGPRKGREKLGRWKRCINQSCL</sequence>
<dbReference type="PANTHER" id="PTHR32183">
    <property type="match status" value="1"/>
</dbReference>
<keyword evidence="1" id="KW-0597">Phosphoprotein</keyword>
<keyword evidence="2 6" id="KW-0489">Methyltransferase</keyword>
<name>A0A8B7BZ09_PHODC</name>